<evidence type="ECO:0000256" key="1">
    <source>
        <dbReference type="ARBA" id="ARBA00023175"/>
    </source>
</evidence>
<dbReference type="SUPFAM" id="SSF52540">
    <property type="entry name" value="P-loop containing nucleoside triphosphate hydrolases"/>
    <property type="match status" value="4"/>
</dbReference>
<feature type="compositionally biased region" description="Polar residues" evidence="4">
    <location>
        <begin position="1"/>
        <end position="12"/>
    </location>
</feature>
<feature type="region of interest" description="Disordered" evidence="4">
    <location>
        <begin position="1"/>
        <end position="50"/>
    </location>
</feature>
<feature type="domain" description="Kinesin motor" evidence="5">
    <location>
        <begin position="1"/>
        <end position="337"/>
    </location>
</feature>
<keyword evidence="7" id="KW-1185">Reference proteome</keyword>
<dbReference type="Pfam" id="PF00225">
    <property type="entry name" value="Kinesin"/>
    <property type="match status" value="4"/>
</dbReference>
<feature type="coiled-coil region" evidence="3">
    <location>
        <begin position="1041"/>
        <end position="1080"/>
    </location>
</feature>
<evidence type="ECO:0000259" key="5">
    <source>
        <dbReference type="PROSITE" id="PS50067"/>
    </source>
</evidence>
<name>A0A4P1R6L4_LUPAN</name>
<reference evidence="6 7" key="1">
    <citation type="journal article" date="2017" name="Plant Biotechnol. J.">
        <title>A comprehensive draft genome sequence for lupin (Lupinus angustifolius), an emerging health food: insights into plant-microbe interactions and legume evolution.</title>
        <authorList>
            <person name="Hane J.K."/>
            <person name="Ming Y."/>
            <person name="Kamphuis L.G."/>
            <person name="Nelson M.N."/>
            <person name="Garg G."/>
            <person name="Atkins C.A."/>
            <person name="Bayer P.E."/>
            <person name="Bravo A."/>
            <person name="Bringans S."/>
            <person name="Cannon S."/>
            <person name="Edwards D."/>
            <person name="Foley R."/>
            <person name="Gao L.L."/>
            <person name="Harrison M.J."/>
            <person name="Huang W."/>
            <person name="Hurgobin B."/>
            <person name="Li S."/>
            <person name="Liu C.W."/>
            <person name="McGrath A."/>
            <person name="Morahan G."/>
            <person name="Murray J."/>
            <person name="Weller J."/>
            <person name="Jian J."/>
            <person name="Singh K.B."/>
        </authorList>
    </citation>
    <scope>NUCLEOTIDE SEQUENCE [LARGE SCALE GENOMIC DNA]</scope>
    <source>
        <strain evidence="7">cv. Tanjil</strain>
        <tissue evidence="6">Whole plant</tissue>
    </source>
</reference>
<feature type="domain" description="Kinesin motor" evidence="5">
    <location>
        <begin position="338"/>
        <end position="593"/>
    </location>
</feature>
<organism evidence="6 7">
    <name type="scientific">Lupinus angustifolius</name>
    <name type="common">Narrow-leaved blue lupine</name>
    <dbReference type="NCBI Taxonomy" id="3871"/>
    <lineage>
        <taxon>Eukaryota</taxon>
        <taxon>Viridiplantae</taxon>
        <taxon>Streptophyta</taxon>
        <taxon>Embryophyta</taxon>
        <taxon>Tracheophyta</taxon>
        <taxon>Spermatophyta</taxon>
        <taxon>Magnoliopsida</taxon>
        <taxon>eudicotyledons</taxon>
        <taxon>Gunneridae</taxon>
        <taxon>Pentapetalae</taxon>
        <taxon>rosids</taxon>
        <taxon>fabids</taxon>
        <taxon>Fabales</taxon>
        <taxon>Fabaceae</taxon>
        <taxon>Papilionoideae</taxon>
        <taxon>50 kb inversion clade</taxon>
        <taxon>genistoids sensu lato</taxon>
        <taxon>core genistoids</taxon>
        <taxon>Genisteae</taxon>
        <taxon>Lupinus</taxon>
    </lineage>
</organism>
<dbReference type="PRINTS" id="PR00380">
    <property type="entry name" value="KINESINHEAVY"/>
</dbReference>
<comment type="caution">
    <text evidence="2">Lacks conserved residue(s) required for the propagation of feature annotation.</text>
</comment>
<evidence type="ECO:0000256" key="4">
    <source>
        <dbReference type="SAM" id="MobiDB-lite"/>
    </source>
</evidence>
<dbReference type="EMBL" id="CM007371">
    <property type="protein sequence ID" value="OIW02902.1"/>
    <property type="molecule type" value="Genomic_DNA"/>
</dbReference>
<accession>A0A4P1R6L4</accession>
<evidence type="ECO:0000313" key="7">
    <source>
        <dbReference type="Proteomes" id="UP000188354"/>
    </source>
</evidence>
<dbReference type="Gramene" id="OIW02902">
    <property type="protein sequence ID" value="OIW02902"/>
    <property type="gene ID" value="TanjilG_29678"/>
</dbReference>
<keyword evidence="3" id="KW-0175">Coiled coil</keyword>
<feature type="compositionally biased region" description="Low complexity" evidence="4">
    <location>
        <begin position="13"/>
        <end position="42"/>
    </location>
</feature>
<dbReference type="GO" id="GO:0007018">
    <property type="term" value="P:microtubule-based movement"/>
    <property type="evidence" value="ECO:0007669"/>
    <property type="project" value="InterPro"/>
</dbReference>
<dbReference type="Gene3D" id="3.40.850.10">
    <property type="entry name" value="Kinesin motor domain"/>
    <property type="match status" value="2"/>
</dbReference>
<dbReference type="PANTHER" id="PTHR47968:SF15">
    <property type="entry name" value="KINESIN-LIKE PROTEIN KIN-12F"/>
    <property type="match status" value="1"/>
</dbReference>
<keyword evidence="1" id="KW-0505">Motor protein</keyword>
<dbReference type="PROSITE" id="PS50067">
    <property type="entry name" value="KINESIN_MOTOR_2"/>
    <property type="match status" value="2"/>
</dbReference>
<sequence>MRQNSNNAKTSKSGFLSTISKSLSSNSNRKSSFTSFSTNENSPPTHPNIQINEQLTQPEHPLQFDPSVVVRIRPSNTGEREGNQTVKKVSSGTLCVGDRQFTFDSVFDSNSNQEQQMSEGKQFNYQCRCCFLEIYNEQIGDLLDPTQRNLEMKDGSKHALCIDNLTEEYVTSYDDVTQILIKVGTREVSTQVVLKVEACLHNMYTLSAKMFDLCMLQGLSSRKVGATTLNSKSSRSHIIFTFVIESWCKGISSSGFSSSKTSRINLIDLAGLDRNKVDDAGRQHLRENINVKKSLSQLGHLVDTLTKKTQSGKAEQIPNGNSCLAHLLQESLGGNAKLSEQQMSEGKQFNYQCRCCFLEIYNEQIGDLLDPTQRNLEMKDGSKHALCIDNLTEEYVTSYDDVTQILIKVGTREVSTQVVLKVEACLHNMYTLSAKMFDLCMLQGLSSRKVGATTLNSKSSRSHIIFTFVIESWCKGISSSGFSSSKTSRINLIDLAGLDRNKVDDAGRQHLRENINVKKSLSQLGHLVDTLTKKTQSGKAEQIPNGNSCLAHLLQESLGGNAKLSVICSISPDNKNNGESLHTLRFGQRVRSIRNEPVINEIKEDDVNDLSDKIRLLKEELIRAKADGHSSISGINGYFQGHNVRESLNQLRVSLNRSLLLPHIDNTTDEEVHVDEEDIRQLRQQIDELYGSCEQNPKEISVSEDCVQYYSVEESCDTDKISDNEVEKEDVCSGEMLSGKLHHEDSVLSGNTLYTSVDDLESISSTSRAIKSTFRDSISVSSCYRSPILEEPPLSESPKIRSTKRKSQISFSSSCLGSWKNVAEEKVSSNQDILGQSFIQGDHLRSSLRSSKVLPGPAESLAASLQRGLQIIDYHQQNSALTKSSASFSFGRSTLIPCPEIDKDEKFSFDERNVNLLCESCRKKIPDQDSSEVQDSLKSSIDTVKVPKDLENVMEKAILREKELENVCKEQEARIEELNKLVESLKGEKELDSIIVYGQESSRQTKHEEEYNKSQKDEDKLQVGATSASHLTDIVEEKYEIKEVQEELRQGISSFDAAEKEELLKEIQNLRSKLQLCSEAPVKRSTDRLRSSLISRSIQLHKSGVFFHDNGGEELQKERQIWTEMESEWICLTDELRVDLDSIRQQAERVELELRLEKKCTEELDDALKRSVLGHARMVEHYADLQEKYNDLVAKHNAIMQGIAEVKKAAAKAGKKGRARFAKSLAAELSALRVEREREAKFLKKENVSLKIQLRDTAEAVHAAGELLVRLREAEHAASVAEENFTRVQQDNEKLRKQLEKLKRKHKMETITMKQYLAESKLPESALKQLYREESDVAVHSNADDDEAWRAEFGAIYQEHY</sequence>
<feature type="coiled-coil region" evidence="3">
    <location>
        <begin position="1271"/>
        <end position="1319"/>
    </location>
</feature>
<dbReference type="SMART" id="SM00129">
    <property type="entry name" value="KISc"/>
    <property type="match status" value="1"/>
</dbReference>
<comment type="similarity">
    <text evidence="2">Belongs to the TRAFAC class myosin-kinesin ATPase superfamily. Kinesin family.</text>
</comment>
<dbReference type="InterPro" id="IPR001752">
    <property type="entry name" value="Kinesin_motor_dom"/>
</dbReference>
<protein>
    <recommendedName>
        <fullName evidence="5">Kinesin motor domain-containing protein</fullName>
    </recommendedName>
</protein>
<dbReference type="GO" id="GO:0008017">
    <property type="term" value="F:microtubule binding"/>
    <property type="evidence" value="ECO:0007669"/>
    <property type="project" value="InterPro"/>
</dbReference>
<dbReference type="GO" id="GO:0003777">
    <property type="term" value="F:microtubule motor activity"/>
    <property type="evidence" value="ECO:0007669"/>
    <property type="project" value="InterPro"/>
</dbReference>
<feature type="coiled-coil region" evidence="3">
    <location>
        <begin position="600"/>
        <end position="627"/>
    </location>
</feature>
<evidence type="ECO:0000256" key="3">
    <source>
        <dbReference type="SAM" id="Coils"/>
    </source>
</evidence>
<dbReference type="InterPro" id="IPR027640">
    <property type="entry name" value="Kinesin-like_fam"/>
</dbReference>
<feature type="coiled-coil region" evidence="3">
    <location>
        <begin position="954"/>
        <end position="988"/>
    </location>
</feature>
<proteinExistence type="inferred from homology"/>
<dbReference type="STRING" id="3871.A0A4P1R6L4"/>
<dbReference type="InterPro" id="IPR027417">
    <property type="entry name" value="P-loop_NTPase"/>
</dbReference>
<dbReference type="InterPro" id="IPR036961">
    <property type="entry name" value="Kinesin_motor_dom_sf"/>
</dbReference>
<dbReference type="GO" id="GO:0005524">
    <property type="term" value="F:ATP binding"/>
    <property type="evidence" value="ECO:0007669"/>
    <property type="project" value="InterPro"/>
</dbReference>
<evidence type="ECO:0000313" key="6">
    <source>
        <dbReference type="EMBL" id="OIW02902.1"/>
    </source>
</evidence>
<evidence type="ECO:0000256" key="2">
    <source>
        <dbReference type="PROSITE-ProRule" id="PRU00283"/>
    </source>
</evidence>
<dbReference type="PANTHER" id="PTHR47968">
    <property type="entry name" value="CENTROMERE PROTEIN E"/>
    <property type="match status" value="1"/>
</dbReference>
<dbReference type="Proteomes" id="UP000188354">
    <property type="component" value="Chromosome LG11"/>
</dbReference>
<gene>
    <name evidence="6" type="ORF">TanjilG_29678</name>
</gene>